<proteinExistence type="predicted"/>
<sequence>MGLMWWRVSVVVGWVIKGDGVGHVHGSSDSVGCGFVGVEVGHGKLVSGLMGRGLCVGAAVEISEVMPSGWRESWRDCVWWFRWGSCSGGDPWVASRVIGGSAVISELQAV</sequence>
<dbReference type="EMBL" id="PKMF04001044">
    <property type="protein sequence ID" value="KAK7814956.1"/>
    <property type="molecule type" value="Genomic_DNA"/>
</dbReference>
<gene>
    <name evidence="2" type="ORF">CFP56_002358</name>
</gene>
<accession>A0AAW0ILB0</accession>
<dbReference type="Proteomes" id="UP000237347">
    <property type="component" value="Unassembled WGS sequence"/>
</dbReference>
<evidence type="ECO:0000313" key="3">
    <source>
        <dbReference type="Proteomes" id="UP000237347"/>
    </source>
</evidence>
<comment type="caution">
    <text evidence="2">The sequence shown here is derived from an EMBL/GenBank/DDBJ whole genome shotgun (WGS) entry which is preliminary data.</text>
</comment>
<name>A0AAW0ILB0_QUESU</name>
<organism evidence="2 3">
    <name type="scientific">Quercus suber</name>
    <name type="common">Cork oak</name>
    <dbReference type="NCBI Taxonomy" id="58331"/>
    <lineage>
        <taxon>Eukaryota</taxon>
        <taxon>Viridiplantae</taxon>
        <taxon>Streptophyta</taxon>
        <taxon>Embryophyta</taxon>
        <taxon>Tracheophyta</taxon>
        <taxon>Spermatophyta</taxon>
        <taxon>Magnoliopsida</taxon>
        <taxon>eudicotyledons</taxon>
        <taxon>Gunneridae</taxon>
        <taxon>Pentapetalae</taxon>
        <taxon>rosids</taxon>
        <taxon>fabids</taxon>
        <taxon>Fagales</taxon>
        <taxon>Fagaceae</taxon>
        <taxon>Quercus</taxon>
    </lineage>
</organism>
<feature type="signal peptide" evidence="1">
    <location>
        <begin position="1"/>
        <end position="26"/>
    </location>
</feature>
<evidence type="ECO:0000256" key="1">
    <source>
        <dbReference type="SAM" id="SignalP"/>
    </source>
</evidence>
<feature type="chain" id="PRO_5043328954" evidence="1">
    <location>
        <begin position="27"/>
        <end position="110"/>
    </location>
</feature>
<keyword evidence="1" id="KW-0732">Signal</keyword>
<reference evidence="2 3" key="1">
    <citation type="journal article" date="2018" name="Sci. Data">
        <title>The draft genome sequence of cork oak.</title>
        <authorList>
            <person name="Ramos A.M."/>
            <person name="Usie A."/>
            <person name="Barbosa P."/>
            <person name="Barros P.M."/>
            <person name="Capote T."/>
            <person name="Chaves I."/>
            <person name="Simoes F."/>
            <person name="Abreu I."/>
            <person name="Carrasquinho I."/>
            <person name="Faro C."/>
            <person name="Guimaraes J.B."/>
            <person name="Mendonca D."/>
            <person name="Nobrega F."/>
            <person name="Rodrigues L."/>
            <person name="Saibo N.J.M."/>
            <person name="Varela M.C."/>
            <person name="Egas C."/>
            <person name="Matos J."/>
            <person name="Miguel C.M."/>
            <person name="Oliveira M.M."/>
            <person name="Ricardo C.P."/>
            <person name="Goncalves S."/>
        </authorList>
    </citation>
    <scope>NUCLEOTIDE SEQUENCE [LARGE SCALE GENOMIC DNA]</scope>
    <source>
        <strain evidence="3">cv. HL8</strain>
    </source>
</reference>
<evidence type="ECO:0000313" key="2">
    <source>
        <dbReference type="EMBL" id="KAK7814956.1"/>
    </source>
</evidence>
<keyword evidence="3" id="KW-1185">Reference proteome</keyword>
<protein>
    <submittedName>
        <fullName evidence="2">Uncharacterized protein</fullName>
    </submittedName>
</protein>
<dbReference type="AlphaFoldDB" id="A0AAW0ILB0"/>